<keyword evidence="1" id="KW-0812">Transmembrane</keyword>
<evidence type="ECO:0000256" key="1">
    <source>
        <dbReference type="SAM" id="Phobius"/>
    </source>
</evidence>
<sequence>MNHFLHSFTVFPDSARKSRSYSLGKLRRPLIFLFTVGCLTSVVGYRFYNQPKLAVGTISPVTIIAPEDARFEDQETTALKRQKIRAGLLPRLKRDPQTTAQIERSLRDTLGQLSQISPILRKNSILMGRTISDATMETLLTFSAAQWSTLQSRLNYEESFTKLLTKEQEYAIDEIQAYRQRVAKGKFEQFIDRLGQLRQIKEQTSQNYRHSSLNKLKYADLIAVAQMGDREWQNLEKAVLQAGRRILVQGIPPGISTSHLQDTIAVQISSDRLTRRQQSLAENILLAALEGQTNLIEDREATKEQATKAVEAVDMVMSNAQTGQIIVKAGETITQAQFVLIDGFGLSERGINWMGLGSTAILVTSAIGTFCLVAQRLHRPLRHRDFLLLGLLSFTTPILAIANIPFTNLAAVGLLVSSFYGPTLAVTQVLLTAGLSLFSIQGISADLIAGTIGGLLAAMIAGKLRSRDELSLLGMGIGVSQGGVYLLTYLIVSATASTIIYTLLPTALVYGLSGIAWTVIALGLSPYLERCFDVVTPIRLVELSNPNCSLLKRLATEAPGTFQHTLFVACLAEAAARKLHCNVELIRTGTLYHDIGKMHDPLGFIENQMGGPNKHDEINDPYVSAEIIKKHVSEGLVMARRHGLPRVVRDFIPEHQGNLLISYFYQQALQKSAQNGQEFVDEAAFRYDGPIPQSRETAIVMLADSSEAALRSLKEASPEQAMDMIKKIFQARWRDQQLVDSGIRQEELPIIAEVFVQVWQQFHHQRIAYPKAVLEVSSAKKI</sequence>
<dbReference type="InterPro" id="IPR006674">
    <property type="entry name" value="HD_domain"/>
</dbReference>
<feature type="transmembrane region" description="Helical" evidence="1">
    <location>
        <begin position="410"/>
        <end position="431"/>
    </location>
</feature>
<reference evidence="4" key="1">
    <citation type="journal article" date="2015" name="Genome">
        <title>Whole Genome Sequence of the Non-Microcystin-Producing Microcystis aeruginosa Strain NIES-44.</title>
        <authorList>
            <person name="Okano K."/>
            <person name="Miyata N."/>
            <person name="Ozaki Y."/>
        </authorList>
    </citation>
    <scope>NUCLEOTIDE SEQUENCE [LARGE SCALE GENOMIC DNA]</scope>
    <source>
        <strain evidence="4">NIES-44</strain>
    </source>
</reference>
<accession>A0A0A1W115</accession>
<dbReference type="EMBL" id="BBPA01000072">
    <property type="protein sequence ID" value="GAL95499.1"/>
    <property type="molecule type" value="Genomic_DNA"/>
</dbReference>
<comment type="caution">
    <text evidence="3">The sequence shown here is derived from an EMBL/GenBank/DDBJ whole genome shotgun (WGS) entry which is preliminary data.</text>
</comment>
<dbReference type="SMART" id="SM00471">
    <property type="entry name" value="HDc"/>
    <property type="match status" value="1"/>
</dbReference>
<proteinExistence type="predicted"/>
<feature type="transmembrane region" description="Helical" evidence="1">
    <location>
        <begin position="386"/>
        <end position="404"/>
    </location>
</feature>
<dbReference type="PANTHER" id="PTHR36442:SF1">
    <property type="entry name" value="CYCLIC-DI-AMP PHOSPHODIESTERASE PGPH"/>
    <property type="match status" value="1"/>
</dbReference>
<dbReference type="Pfam" id="PF07697">
    <property type="entry name" value="7TMR-HDED"/>
    <property type="match status" value="2"/>
</dbReference>
<dbReference type="Proteomes" id="UP000030321">
    <property type="component" value="Unassembled WGS sequence"/>
</dbReference>
<dbReference type="CDD" id="cd00077">
    <property type="entry name" value="HDc"/>
    <property type="match status" value="1"/>
</dbReference>
<feature type="transmembrane region" description="Helical" evidence="1">
    <location>
        <begin position="443"/>
        <end position="462"/>
    </location>
</feature>
<dbReference type="Gene3D" id="1.10.3210.10">
    <property type="entry name" value="Hypothetical protein af1432"/>
    <property type="match status" value="1"/>
</dbReference>
<dbReference type="AlphaFoldDB" id="A0A0A1W115"/>
<feature type="transmembrane region" description="Helical" evidence="1">
    <location>
        <begin position="508"/>
        <end position="528"/>
    </location>
</feature>
<keyword evidence="1" id="KW-1133">Transmembrane helix</keyword>
<dbReference type="RefSeq" id="WP_045362129.1">
    <property type="nucleotide sequence ID" value="NZ_BBPA01000072.1"/>
</dbReference>
<dbReference type="InterPro" id="IPR011624">
    <property type="entry name" value="Metal-dep_PHydrolase_7TM_extra"/>
</dbReference>
<dbReference type="InterPro" id="IPR011621">
    <property type="entry name" value="Metal-dep_PHydrolase_7TM_intra"/>
</dbReference>
<dbReference type="PANTHER" id="PTHR36442">
    <property type="entry name" value="CYCLIC-DI-AMP PHOSPHODIESTERASE PGPH"/>
    <property type="match status" value="1"/>
</dbReference>
<dbReference type="Pfam" id="PF01966">
    <property type="entry name" value="HD"/>
    <property type="match status" value="1"/>
</dbReference>
<dbReference type="InterPro" id="IPR052722">
    <property type="entry name" value="PgpH_phosphodiesterase"/>
</dbReference>
<protein>
    <submittedName>
        <fullName evidence="3">Membrane protein containing HD superfamily hydrolase domain, YQFF ortholog</fullName>
    </submittedName>
</protein>
<dbReference type="GO" id="GO:0016787">
    <property type="term" value="F:hydrolase activity"/>
    <property type="evidence" value="ECO:0007669"/>
    <property type="project" value="UniProtKB-KW"/>
</dbReference>
<dbReference type="Pfam" id="PF07698">
    <property type="entry name" value="7TM-7TMR_HD"/>
    <property type="match status" value="1"/>
</dbReference>
<dbReference type="InterPro" id="IPR006675">
    <property type="entry name" value="HDIG_dom"/>
</dbReference>
<dbReference type="SUPFAM" id="SSF109604">
    <property type="entry name" value="HD-domain/PDEase-like"/>
    <property type="match status" value="1"/>
</dbReference>
<feature type="domain" description="HD" evidence="2">
    <location>
        <begin position="561"/>
        <end position="709"/>
    </location>
</feature>
<organism evidence="3 4">
    <name type="scientific">Microcystis aeruginosa NIES-44</name>
    <dbReference type="NCBI Taxonomy" id="449439"/>
    <lineage>
        <taxon>Bacteria</taxon>
        <taxon>Bacillati</taxon>
        <taxon>Cyanobacteriota</taxon>
        <taxon>Cyanophyceae</taxon>
        <taxon>Oscillatoriophycideae</taxon>
        <taxon>Chroococcales</taxon>
        <taxon>Microcystaceae</taxon>
        <taxon>Microcystis</taxon>
    </lineage>
</organism>
<evidence type="ECO:0000313" key="3">
    <source>
        <dbReference type="EMBL" id="GAL95499.1"/>
    </source>
</evidence>
<evidence type="ECO:0000259" key="2">
    <source>
        <dbReference type="PROSITE" id="PS51831"/>
    </source>
</evidence>
<dbReference type="InterPro" id="IPR003607">
    <property type="entry name" value="HD/PDEase_dom"/>
</dbReference>
<feature type="transmembrane region" description="Helical" evidence="1">
    <location>
        <begin position="353"/>
        <end position="374"/>
    </location>
</feature>
<evidence type="ECO:0000313" key="4">
    <source>
        <dbReference type="Proteomes" id="UP000030321"/>
    </source>
</evidence>
<keyword evidence="1" id="KW-0472">Membrane</keyword>
<dbReference type="NCBIfam" id="TIGR00277">
    <property type="entry name" value="HDIG"/>
    <property type="match status" value="1"/>
</dbReference>
<name>A0A0A1W115_MICAE</name>
<gene>
    <name evidence="3" type="ORF">N44_04354</name>
</gene>
<keyword evidence="3" id="KW-0378">Hydrolase</keyword>
<dbReference type="PROSITE" id="PS51831">
    <property type="entry name" value="HD"/>
    <property type="match status" value="1"/>
</dbReference>